<evidence type="ECO:0000256" key="2">
    <source>
        <dbReference type="SAM" id="MobiDB-lite"/>
    </source>
</evidence>
<organism evidence="4 5">
    <name type="scientific">Clavelina lepadiformis</name>
    <name type="common">Light-bulb sea squirt</name>
    <name type="synonym">Ascidia lepadiformis</name>
    <dbReference type="NCBI Taxonomy" id="159417"/>
    <lineage>
        <taxon>Eukaryota</taxon>
        <taxon>Metazoa</taxon>
        <taxon>Chordata</taxon>
        <taxon>Tunicata</taxon>
        <taxon>Ascidiacea</taxon>
        <taxon>Aplousobranchia</taxon>
        <taxon>Clavelinidae</taxon>
        <taxon>Clavelina</taxon>
    </lineage>
</organism>
<accession>A0ABP0FZC1</accession>
<feature type="region of interest" description="Disordered" evidence="2">
    <location>
        <begin position="179"/>
        <end position="216"/>
    </location>
</feature>
<dbReference type="Pfam" id="PF01585">
    <property type="entry name" value="G-patch"/>
    <property type="match status" value="1"/>
</dbReference>
<comment type="caution">
    <text evidence="4">The sequence shown here is derived from an EMBL/GenBank/DDBJ whole genome shotgun (WGS) entry which is preliminary data.</text>
</comment>
<dbReference type="PANTHER" id="PTHR23149">
    <property type="entry name" value="G PATCH DOMAIN CONTAINING PROTEIN"/>
    <property type="match status" value="1"/>
</dbReference>
<protein>
    <recommendedName>
        <fullName evidence="1">G patch domain-containing protein 4</fullName>
    </recommendedName>
</protein>
<dbReference type="PROSITE" id="PS50174">
    <property type="entry name" value="G_PATCH"/>
    <property type="match status" value="1"/>
</dbReference>
<feature type="domain" description="G-patch" evidence="3">
    <location>
        <begin position="1"/>
        <end position="47"/>
    </location>
</feature>
<keyword evidence="5" id="KW-1185">Reference proteome</keyword>
<dbReference type="InterPro" id="IPR000467">
    <property type="entry name" value="G_patch_dom"/>
</dbReference>
<dbReference type="SMART" id="SM00443">
    <property type="entry name" value="G_patch"/>
    <property type="match status" value="1"/>
</dbReference>
<proteinExistence type="predicted"/>
<evidence type="ECO:0000259" key="3">
    <source>
        <dbReference type="PROSITE" id="PS50174"/>
    </source>
</evidence>
<feature type="compositionally biased region" description="Basic residues" evidence="2">
    <location>
        <begin position="198"/>
        <end position="208"/>
    </location>
</feature>
<dbReference type="Proteomes" id="UP001642483">
    <property type="component" value="Unassembled WGS sequence"/>
</dbReference>
<reference evidence="4 5" key="1">
    <citation type="submission" date="2024-02" db="EMBL/GenBank/DDBJ databases">
        <authorList>
            <person name="Daric V."/>
            <person name="Darras S."/>
        </authorList>
    </citation>
    <scope>NUCLEOTIDE SEQUENCE [LARGE SCALE GENOMIC DNA]</scope>
</reference>
<evidence type="ECO:0000313" key="5">
    <source>
        <dbReference type="Proteomes" id="UP001642483"/>
    </source>
</evidence>
<evidence type="ECO:0000313" key="4">
    <source>
        <dbReference type="EMBL" id="CAK8684954.1"/>
    </source>
</evidence>
<sequence length="267" mass="29811">MDDFAKRQMQKHGWIEGKGLGRNEDGMSQPIKVKVKADTCGVGHDAGEQFTNHWWDHAFQNASFNICIQEDENGVRVSSKGESVKVSTKKMLRKRSSSGKKRNYLYNGSFVKSGVLTNGVVHKSADEQSLDDVASDDEKLKTNTLTDEELLQACGGRTAHKGARHGLKLSGKLARLAKHENENSNTNSMCLNSEKLNRPKKSKKKKKKNHDEENSSIVLLDGNEQYEDLGAVKADVKIIKKKKRKKSKRSLETAVNVIQLNKFAKTS</sequence>
<gene>
    <name evidence="4" type="ORF">CVLEPA_LOCUS16122</name>
</gene>
<dbReference type="InterPro" id="IPR050656">
    <property type="entry name" value="PINX1"/>
</dbReference>
<name>A0ABP0FZC1_CLALP</name>
<dbReference type="PANTHER" id="PTHR23149:SF9">
    <property type="entry name" value="G PATCH DOMAIN-CONTAINING PROTEIN 4"/>
    <property type="match status" value="1"/>
</dbReference>
<evidence type="ECO:0000256" key="1">
    <source>
        <dbReference type="ARBA" id="ARBA00040365"/>
    </source>
</evidence>
<dbReference type="EMBL" id="CAWYQH010000098">
    <property type="protein sequence ID" value="CAK8684954.1"/>
    <property type="molecule type" value="Genomic_DNA"/>
</dbReference>